<dbReference type="OrthoDB" id="5298866at2"/>
<dbReference type="eggNOG" id="ENOG503300Q">
    <property type="taxonomic scope" value="Bacteria"/>
</dbReference>
<dbReference type="InterPro" id="IPR007730">
    <property type="entry name" value="SPOR-like_dom"/>
</dbReference>
<reference evidence="2 3" key="1">
    <citation type="journal article" date="2007" name="PLoS Genet.">
        <title>A tale of two oxidation states: bacterial colonization of arsenic-rich environments.</title>
        <authorList>
            <person name="Muller D."/>
            <person name="Medigue C."/>
            <person name="Koechler S."/>
            <person name="Barbe V."/>
            <person name="Barakat M."/>
            <person name="Talla E."/>
            <person name="Bonnefoy V."/>
            <person name="Krin E."/>
            <person name="Arsene-Ploetze F."/>
            <person name="Carapito C."/>
            <person name="Chandler M."/>
            <person name="Cournoyer B."/>
            <person name="Cruveiller S."/>
            <person name="Dossat C."/>
            <person name="Duval S."/>
            <person name="Heymann M."/>
            <person name="Leize E."/>
            <person name="Lieutaud A."/>
            <person name="Lievremont D."/>
            <person name="Makita Y."/>
            <person name="Mangenot S."/>
            <person name="Nitschke W."/>
            <person name="Ortet P."/>
            <person name="Perdrial N."/>
            <person name="Schoepp B."/>
            <person name="Siguier N."/>
            <person name="Simeonova D.D."/>
            <person name="Rouy Z."/>
            <person name="Segurens B."/>
            <person name="Turlin E."/>
            <person name="Vallenet D."/>
            <person name="Van Dorsselaer A."/>
            <person name="Weiss S."/>
            <person name="Weissenbach J."/>
            <person name="Lett M.C."/>
            <person name="Danchin A."/>
            <person name="Bertin P.N."/>
        </authorList>
    </citation>
    <scope>NUCLEOTIDE SEQUENCE [LARGE SCALE GENOMIC DNA]</scope>
    <source>
        <strain evidence="3">ULPAs1</strain>
    </source>
</reference>
<dbReference type="Proteomes" id="UP000006697">
    <property type="component" value="Chromosome"/>
</dbReference>
<keyword evidence="3" id="KW-1185">Reference proteome</keyword>
<name>A4G9B2_HERAR</name>
<dbReference type="InterPro" id="IPR036680">
    <property type="entry name" value="SPOR-like_sf"/>
</dbReference>
<dbReference type="AlphaFoldDB" id="A4G9B2"/>
<dbReference type="KEGG" id="har:HEAR2989"/>
<evidence type="ECO:0000313" key="3">
    <source>
        <dbReference type="Proteomes" id="UP000006697"/>
    </source>
</evidence>
<gene>
    <name evidence="2" type="ordered locus">HEAR2989</name>
</gene>
<feature type="domain" description="SPOR" evidence="1">
    <location>
        <begin position="134"/>
        <end position="202"/>
    </location>
</feature>
<evidence type="ECO:0000259" key="1">
    <source>
        <dbReference type="Pfam" id="PF05036"/>
    </source>
</evidence>
<dbReference type="SUPFAM" id="SSF110997">
    <property type="entry name" value="Sporulation related repeat"/>
    <property type="match status" value="1"/>
</dbReference>
<evidence type="ECO:0000313" key="2">
    <source>
        <dbReference type="EMBL" id="CAL63099.1"/>
    </source>
</evidence>
<organism evidence="2 3">
    <name type="scientific">Herminiimonas arsenicoxydans</name>
    <dbReference type="NCBI Taxonomy" id="204773"/>
    <lineage>
        <taxon>Bacteria</taxon>
        <taxon>Pseudomonadati</taxon>
        <taxon>Pseudomonadota</taxon>
        <taxon>Betaproteobacteria</taxon>
        <taxon>Burkholderiales</taxon>
        <taxon>Oxalobacteraceae</taxon>
        <taxon>Herminiimonas</taxon>
    </lineage>
</organism>
<dbReference type="HOGENOM" id="CLU_085053_2_0_4"/>
<sequence>MLKILFGFLLLINGGLYAFQQGWLDAWSPASREPSRLAQQLNPAQLKLIPAPAARPAAVAPSAVAPSAVNALAAATPEEPEAEKNMARADKISNVLACTEVGNFDAVEAKRFETQLASLALGERLTRRTIQEHARHMVYIPPQASKDAAEKKAGELKRLGVEDFFVIQDGSALQWGISLGIFKSEEAARNHLNALNQKGVRSARIGTHSPSANKVAFQLRGLDTAAKNSVVKIKGSFPRQELRECAGTAAG</sequence>
<dbReference type="Pfam" id="PF05036">
    <property type="entry name" value="SPOR"/>
    <property type="match status" value="1"/>
</dbReference>
<dbReference type="GO" id="GO:0042834">
    <property type="term" value="F:peptidoglycan binding"/>
    <property type="evidence" value="ECO:0007669"/>
    <property type="project" value="InterPro"/>
</dbReference>
<proteinExistence type="predicted"/>
<protein>
    <recommendedName>
        <fullName evidence="1">SPOR domain-containing protein</fullName>
    </recommendedName>
</protein>
<dbReference type="STRING" id="204773.HEAR2989"/>
<accession>A4G9B2</accession>
<dbReference type="EMBL" id="CU207211">
    <property type="protein sequence ID" value="CAL63099.1"/>
    <property type="molecule type" value="Genomic_DNA"/>
</dbReference>